<sequence>MRDLEIAFLAKITASMTHEIANSLAIILESAGLLSDILNLSQESDFPHREKFQRILRNINDQVKRGVDISERLNQFAHSMDEPVAEVNIPELLDRVVLLLRRLVRRRGIELAAAAHDQDLVIRSDPFRLQLVLASVIEQLTEVLTEGSGIILQAQGTPQEVTILVEAQGVQKVGLAERMTPLLATLQEVLEALPARLAVAAPPAAPGVVMTVSAAAPAC</sequence>
<name>A0A7V6DP15_9BACT</name>
<reference evidence="1" key="1">
    <citation type="journal article" date="2020" name="mSystems">
        <title>Genome- and Community-Level Interaction Insights into Carbon Utilization and Element Cycling Functions of Hydrothermarchaeota in Hydrothermal Sediment.</title>
        <authorList>
            <person name="Zhou Z."/>
            <person name="Liu Y."/>
            <person name="Xu W."/>
            <person name="Pan J."/>
            <person name="Luo Z.H."/>
            <person name="Li M."/>
        </authorList>
    </citation>
    <scope>NUCLEOTIDE SEQUENCE [LARGE SCALE GENOMIC DNA]</scope>
    <source>
        <strain evidence="1">SpSt-767</strain>
    </source>
</reference>
<organism evidence="1">
    <name type="scientific">Desulfobacca acetoxidans</name>
    <dbReference type="NCBI Taxonomy" id="60893"/>
    <lineage>
        <taxon>Bacteria</taxon>
        <taxon>Pseudomonadati</taxon>
        <taxon>Thermodesulfobacteriota</taxon>
        <taxon>Desulfobaccia</taxon>
        <taxon>Desulfobaccales</taxon>
        <taxon>Desulfobaccaceae</taxon>
        <taxon>Desulfobacca</taxon>
    </lineage>
</organism>
<dbReference type="AlphaFoldDB" id="A0A7V6DP15"/>
<proteinExistence type="predicted"/>
<dbReference type="Gene3D" id="3.30.565.10">
    <property type="entry name" value="Histidine kinase-like ATPase, C-terminal domain"/>
    <property type="match status" value="1"/>
</dbReference>
<comment type="caution">
    <text evidence="1">The sequence shown here is derived from an EMBL/GenBank/DDBJ whole genome shotgun (WGS) entry which is preliminary data.</text>
</comment>
<evidence type="ECO:0008006" key="2">
    <source>
        <dbReference type="Google" id="ProtNLM"/>
    </source>
</evidence>
<accession>A0A7V6DP15</accession>
<dbReference type="SUPFAM" id="SSF55874">
    <property type="entry name" value="ATPase domain of HSP90 chaperone/DNA topoisomerase II/histidine kinase"/>
    <property type="match status" value="1"/>
</dbReference>
<protein>
    <recommendedName>
        <fullName evidence="2">HAMP domain-containing histidine kinase</fullName>
    </recommendedName>
</protein>
<dbReference type="EMBL" id="DTGR01000049">
    <property type="protein sequence ID" value="HHS28706.1"/>
    <property type="molecule type" value="Genomic_DNA"/>
</dbReference>
<evidence type="ECO:0000313" key="1">
    <source>
        <dbReference type="EMBL" id="HHS28706.1"/>
    </source>
</evidence>
<gene>
    <name evidence="1" type="ORF">ENV52_03270</name>
</gene>
<dbReference type="Gene3D" id="1.10.287.130">
    <property type="match status" value="1"/>
</dbReference>
<dbReference type="InterPro" id="IPR036890">
    <property type="entry name" value="HATPase_C_sf"/>
</dbReference>